<dbReference type="EMBL" id="CP000010">
    <property type="protein sequence ID" value="AAU50180.1"/>
    <property type="molecule type" value="Genomic_DNA"/>
</dbReference>
<dbReference type="HOGENOM" id="CLU_2895338_0_0_4"/>
<protein>
    <submittedName>
        <fullName evidence="1">Uncharacterized protein</fullName>
    </submittedName>
</protein>
<dbReference type="KEGG" id="bma:BMA2393"/>
<reference evidence="1 2" key="1">
    <citation type="journal article" date="2004" name="Proc. Natl. Acad. Sci. U.S.A.">
        <title>Structural flexibility in the Burkholderia mallei genome.</title>
        <authorList>
            <person name="Nierman W.C."/>
            <person name="DeShazer D."/>
            <person name="Kim H.S."/>
            <person name="Tettelin H."/>
            <person name="Nelson K.E."/>
            <person name="Feldblyum T."/>
            <person name="Ulrich R.L."/>
            <person name="Ronning C.M."/>
            <person name="Brinkac L.M."/>
            <person name="Daugherty S.C."/>
            <person name="Davidsen T.D."/>
            <person name="Deboy R.T."/>
            <person name="Dimitrov G."/>
            <person name="Dodson R.J."/>
            <person name="Durkin A.S."/>
            <person name="Gwinn M.L."/>
            <person name="Haft D.H."/>
            <person name="Khouri H."/>
            <person name="Kolonay J.F."/>
            <person name="Madupu R."/>
            <person name="Mohammoud Y."/>
            <person name="Nelson W.C."/>
            <person name="Radune D."/>
            <person name="Romero C.M."/>
            <person name="Sarria S."/>
            <person name="Selengut J."/>
            <person name="Shamblin C."/>
            <person name="Sullivan S.A."/>
            <person name="White O."/>
            <person name="Yu Y."/>
            <person name="Zafar N."/>
            <person name="Zhou L."/>
            <person name="Fraser C.M."/>
        </authorList>
    </citation>
    <scope>NUCLEOTIDE SEQUENCE [LARGE SCALE GENOMIC DNA]</scope>
    <source>
        <strain evidence="1 2">ATCC 23344</strain>
    </source>
</reference>
<keyword evidence="2" id="KW-1185">Reference proteome</keyword>
<accession>A0A0H2WKU7</accession>
<gene>
    <name evidence="1" type="ordered locus">BMA2393</name>
</gene>
<evidence type="ECO:0000313" key="2">
    <source>
        <dbReference type="Proteomes" id="UP000006693"/>
    </source>
</evidence>
<evidence type="ECO:0000313" key="1">
    <source>
        <dbReference type="EMBL" id="AAU50180.1"/>
    </source>
</evidence>
<sequence length="62" mass="6716">MHRKIRMPDAGCAQATCAWAAYAEAADARAAARRAPHQFSVDRERAICAKRRPAQPPAAAVK</sequence>
<dbReference type="Proteomes" id="UP000006693">
    <property type="component" value="Chromosome 1"/>
</dbReference>
<dbReference type="AlphaFoldDB" id="A0A0H2WKU7"/>
<organism evidence="1 2">
    <name type="scientific">Burkholderia mallei (strain ATCC 23344)</name>
    <dbReference type="NCBI Taxonomy" id="243160"/>
    <lineage>
        <taxon>Bacteria</taxon>
        <taxon>Pseudomonadati</taxon>
        <taxon>Pseudomonadota</taxon>
        <taxon>Betaproteobacteria</taxon>
        <taxon>Burkholderiales</taxon>
        <taxon>Burkholderiaceae</taxon>
        <taxon>Burkholderia</taxon>
        <taxon>pseudomallei group</taxon>
    </lineage>
</organism>
<proteinExistence type="predicted"/>
<name>A0A0H2WKU7_BURMA</name>